<evidence type="ECO:0000313" key="2">
    <source>
        <dbReference type="Proteomes" id="UP000182126"/>
    </source>
</evidence>
<protein>
    <submittedName>
        <fullName evidence="1">Uncharacterized protein</fullName>
    </submittedName>
</protein>
<dbReference type="InterPro" id="IPR027417">
    <property type="entry name" value="P-loop_NTPase"/>
</dbReference>
<reference evidence="1 2" key="1">
    <citation type="submission" date="2016-10" db="EMBL/GenBank/DDBJ databases">
        <authorList>
            <person name="de Groot N.N."/>
        </authorList>
    </citation>
    <scope>NUCLEOTIDE SEQUENCE [LARGE SCALE GENOMIC DNA]</scope>
    <source>
        <strain evidence="1 2">DSM 15019</strain>
    </source>
</reference>
<dbReference type="RefSeq" id="WP_157546952.1">
    <property type="nucleotide sequence ID" value="NZ_LT629770.1"/>
</dbReference>
<proteinExistence type="predicted"/>
<dbReference type="SUPFAM" id="SSF52540">
    <property type="entry name" value="P-loop containing nucleoside triphosphate hydrolases"/>
    <property type="match status" value="1"/>
</dbReference>
<dbReference type="AlphaFoldDB" id="A0A1H1LJC2"/>
<accession>A0A1H1LJC2</accession>
<name>A0A1H1LJC2_9MICO</name>
<sequence length="1191" mass="129001">MPDKGPFSVDPQQVEGLEGSAFADLVGRLLEAGLASAGLAGAALTQTYRTNAPDRGVDAGLASDLATVWVPQGQSAWQFKAGDLAPAACKTELLEATAALEILTSGGSYRLALGRSLTPVQISRRKSALEAAARSVGIAVNPGTIEVLNADHLARWAEVYPAVAISPLIRGIGIIGQTFDEWSASVSHKTTWVASDAREKQIESLREAIQSGDESGVHVEGVSGLGKTRLVMEALRGQPNQALVIYVPSEDQFTPAVLSQLQTQGRSAVIVIDECDAKRHDIFAAMLQTGTKIRLVTVSEPSQRAARAATLQITAFEDAPLTELLQKNVPTLWPEATRVIVEVSAGNIDYALKCAKALVAQRPGTARQLIDPNDIRQFIVDELPGGTLFLASSALALFSRIGFDAELASELSILSEGLGVPESDLRAAAADLASHGLLTTQGRYRSVGPNPVAIYLASNGWTEFGSRIVIDLLPKLSEDLTERLFRRAAEIGDSTLPRAVIDQMLGADGPLSSLEAVATDRRGNLLDHLAILSPERVSGRIAELLAETEDDDLRKAEGARRPLVWALQKLAWHTSTFTEAADSLLRLALVENEPFSNNSTGVWVDLFGTMLPSTAASPAERLAYLQSKAAKGRSEIRALVVKAAHRALDSHEHTTVSGELQGGVVVEPRGAPKTWGESWEYRNAIIDILGSLSGDSDAYVAASAVEALTDAIHASLGQPVLRDHLASTLASLPPEQLQDARAKLADLASLYDRTGDEKHFAEDIDAILAALPAGTLDDQLWVFAHASPWDRRNGDIETDFINALEGTESESATAKLLALLVKEVPTDFVIGRVLAKRGANIAATAPTLLAQLSGPNARALVGFLVGLEEATPGTYDEYVDQLNADPITKLRLTTQGPRTLRAEARAAELLPEISVAEGARAVFYWLRETSDDDLLRLYINDWRTRVESEDDYRALVDFLAFELHDRPEISPELQAAIEEIVELRPRFPVLGQQEYDWSQLAERQLEKDPARIVRILVELVEQDAISMYSGSQEKGLFGRALKLAGKEVWIELLDRLAKRESWKLAFSTRGWVADIIDLDVIESWVGDSIDRAKTVASVASVGSDELSPVASFLLSRFGDERGVTSPLVGEFVSGMWSGNESDRIKGQIAQVKRWVAQPGQSDGAKRWCRKLLEHLESRLGDVLQGEQEHDW</sequence>
<evidence type="ECO:0000313" key="1">
    <source>
        <dbReference type="EMBL" id="SDR74412.1"/>
    </source>
</evidence>
<organism evidence="1 2">
    <name type="scientific">Microbacterium paraoxydans</name>
    <dbReference type="NCBI Taxonomy" id="199592"/>
    <lineage>
        <taxon>Bacteria</taxon>
        <taxon>Bacillati</taxon>
        <taxon>Actinomycetota</taxon>
        <taxon>Actinomycetes</taxon>
        <taxon>Micrococcales</taxon>
        <taxon>Microbacteriaceae</taxon>
        <taxon>Microbacterium</taxon>
    </lineage>
</organism>
<dbReference type="Proteomes" id="UP000182126">
    <property type="component" value="Chromosome I"/>
</dbReference>
<dbReference type="GeneID" id="43327310"/>
<gene>
    <name evidence="1" type="ORF">SAMN04489809_0158</name>
</gene>
<dbReference type="EMBL" id="LT629770">
    <property type="protein sequence ID" value="SDR74412.1"/>
    <property type="molecule type" value="Genomic_DNA"/>
</dbReference>